<dbReference type="OrthoDB" id="6623314at2759"/>
<reference evidence="1" key="1">
    <citation type="submission" date="2022-03" db="EMBL/GenBank/DDBJ databases">
        <authorList>
            <person name="Sayadi A."/>
        </authorList>
    </citation>
    <scope>NUCLEOTIDE SEQUENCE</scope>
</reference>
<dbReference type="PANTHER" id="PTHR45913">
    <property type="entry name" value="EPM2A-INTERACTING PROTEIN 1"/>
    <property type="match status" value="1"/>
</dbReference>
<gene>
    <name evidence="1" type="ORF">ACAOBT_LOCUS1334</name>
</gene>
<dbReference type="PANTHER" id="PTHR45913:SF21">
    <property type="entry name" value="DUF4371 DOMAIN-CONTAINING PROTEIN"/>
    <property type="match status" value="1"/>
</dbReference>
<accession>A0A9P0JQR1</accession>
<comment type="caution">
    <text evidence="1">The sequence shown here is derived from an EMBL/GenBank/DDBJ whole genome shotgun (WGS) entry which is preliminary data.</text>
</comment>
<name>A0A9P0JQR1_ACAOB</name>
<keyword evidence="2" id="KW-1185">Reference proteome</keyword>
<dbReference type="EMBL" id="CAKOFQ010006663">
    <property type="protein sequence ID" value="CAH1955928.1"/>
    <property type="molecule type" value="Genomic_DNA"/>
</dbReference>
<dbReference type="Proteomes" id="UP001152888">
    <property type="component" value="Unassembled WGS sequence"/>
</dbReference>
<organism evidence="1 2">
    <name type="scientific">Acanthoscelides obtectus</name>
    <name type="common">Bean weevil</name>
    <name type="synonym">Bruchus obtectus</name>
    <dbReference type="NCBI Taxonomy" id="200917"/>
    <lineage>
        <taxon>Eukaryota</taxon>
        <taxon>Metazoa</taxon>
        <taxon>Ecdysozoa</taxon>
        <taxon>Arthropoda</taxon>
        <taxon>Hexapoda</taxon>
        <taxon>Insecta</taxon>
        <taxon>Pterygota</taxon>
        <taxon>Neoptera</taxon>
        <taxon>Endopterygota</taxon>
        <taxon>Coleoptera</taxon>
        <taxon>Polyphaga</taxon>
        <taxon>Cucujiformia</taxon>
        <taxon>Chrysomeloidea</taxon>
        <taxon>Chrysomelidae</taxon>
        <taxon>Bruchinae</taxon>
        <taxon>Bruchini</taxon>
        <taxon>Acanthoscelides</taxon>
    </lineage>
</organism>
<proteinExistence type="predicted"/>
<sequence>MEIDMQQFSTSVTQNFSEDIAATEMEVIASFKNDLALKSLASNTKRIWPLVSKYKYSVLCRFALKVKTLFSLTYLCESSFSNMKFIKNKYVIDLQIHLDNFIRMAVSNYTSNIKKIVSESECQASH</sequence>
<protein>
    <submittedName>
        <fullName evidence="1">Uncharacterized protein</fullName>
    </submittedName>
</protein>
<evidence type="ECO:0000313" key="1">
    <source>
        <dbReference type="EMBL" id="CAH1955928.1"/>
    </source>
</evidence>
<dbReference type="AlphaFoldDB" id="A0A9P0JQR1"/>
<evidence type="ECO:0000313" key="2">
    <source>
        <dbReference type="Proteomes" id="UP001152888"/>
    </source>
</evidence>